<feature type="domain" description="ABC transmembrane type-1" evidence="8">
    <location>
        <begin position="93"/>
        <end position="272"/>
    </location>
</feature>
<keyword evidence="3" id="KW-1003">Cell membrane</keyword>
<protein>
    <submittedName>
        <fullName evidence="9">Glycine betaine/proline transport system permease protein</fullName>
    </submittedName>
</protein>
<keyword evidence="6 7" id="KW-0472">Membrane</keyword>
<dbReference type="Pfam" id="PF00528">
    <property type="entry name" value="BPD_transp_1"/>
    <property type="match status" value="1"/>
</dbReference>
<feature type="transmembrane region" description="Helical" evidence="7">
    <location>
        <begin position="73"/>
        <end position="90"/>
    </location>
</feature>
<accession>A0ABS2R783</accession>
<evidence type="ECO:0000313" key="9">
    <source>
        <dbReference type="EMBL" id="MBM7715518.1"/>
    </source>
</evidence>
<organism evidence="9 10">
    <name type="scientific">Siminovitchia thermophila</name>
    <dbReference type="NCBI Taxonomy" id="1245522"/>
    <lineage>
        <taxon>Bacteria</taxon>
        <taxon>Bacillati</taxon>
        <taxon>Bacillota</taxon>
        <taxon>Bacilli</taxon>
        <taxon>Bacillales</taxon>
        <taxon>Bacillaceae</taxon>
        <taxon>Siminovitchia</taxon>
    </lineage>
</organism>
<evidence type="ECO:0000259" key="8">
    <source>
        <dbReference type="PROSITE" id="PS50928"/>
    </source>
</evidence>
<dbReference type="InterPro" id="IPR000515">
    <property type="entry name" value="MetI-like"/>
</dbReference>
<keyword evidence="10" id="KW-1185">Reference proteome</keyword>
<feature type="transmembrane region" description="Helical" evidence="7">
    <location>
        <begin position="140"/>
        <end position="165"/>
    </location>
</feature>
<keyword evidence="4 7" id="KW-0812">Transmembrane</keyword>
<dbReference type="SUPFAM" id="SSF161098">
    <property type="entry name" value="MetI-like"/>
    <property type="match status" value="1"/>
</dbReference>
<gene>
    <name evidence="9" type="ORF">JOC94_002506</name>
</gene>
<dbReference type="EMBL" id="JAFBFH010000015">
    <property type="protein sequence ID" value="MBM7715518.1"/>
    <property type="molecule type" value="Genomic_DNA"/>
</dbReference>
<evidence type="ECO:0000313" key="10">
    <source>
        <dbReference type="Proteomes" id="UP000823485"/>
    </source>
</evidence>
<reference evidence="9 10" key="1">
    <citation type="submission" date="2021-01" db="EMBL/GenBank/DDBJ databases">
        <title>Genomic Encyclopedia of Type Strains, Phase IV (KMG-IV): sequencing the most valuable type-strain genomes for metagenomic binning, comparative biology and taxonomic classification.</title>
        <authorList>
            <person name="Goeker M."/>
        </authorList>
    </citation>
    <scope>NUCLEOTIDE SEQUENCE [LARGE SCALE GENOMIC DNA]</scope>
    <source>
        <strain evidence="9 10">DSM 105453</strain>
    </source>
</reference>
<feature type="transmembrane region" description="Helical" evidence="7">
    <location>
        <begin position="45"/>
        <end position="67"/>
    </location>
</feature>
<sequence>MSMSDWFPQIPLAEWIDEIVEWLVTTFDIVFDGITVGLDGFVTALVSLFTVVPSVLFALLFGLFAWWIANKNIALFSFIGLLFIDYLGYWEPMLQMLALVLTSVIISVLIGIPIGIWASQSDTIRKVITPLLDFMQTMPAFVYLLPAIFFFNIGVVPGVIASVIFSTPPAIRLTTLGIRQVPADLIEATEAFGSTTMQKLLKVQIPLAMPTIMAGINQSIMLALSMVVIASMVGAPGLGEDVYRAVTQLKVGIGFEAGLAIVVIAIILDRVTQQAGKGKERGTIS</sequence>
<evidence type="ECO:0000256" key="2">
    <source>
        <dbReference type="ARBA" id="ARBA00022448"/>
    </source>
</evidence>
<dbReference type="PANTHER" id="PTHR47737:SF1">
    <property type="entry name" value="GLYCINE BETAINE_PROLINE BETAINE TRANSPORT SYSTEM PERMEASE PROTEIN PROW"/>
    <property type="match status" value="1"/>
</dbReference>
<keyword evidence="5 7" id="KW-1133">Transmembrane helix</keyword>
<comment type="caution">
    <text evidence="9">The sequence shown here is derived from an EMBL/GenBank/DDBJ whole genome shotgun (WGS) entry which is preliminary data.</text>
</comment>
<evidence type="ECO:0000256" key="7">
    <source>
        <dbReference type="RuleBase" id="RU363032"/>
    </source>
</evidence>
<comment type="similarity">
    <text evidence="7">Belongs to the binding-protein-dependent transport system permease family.</text>
</comment>
<proteinExistence type="inferred from homology"/>
<evidence type="ECO:0000256" key="1">
    <source>
        <dbReference type="ARBA" id="ARBA00004141"/>
    </source>
</evidence>
<dbReference type="PROSITE" id="PS50928">
    <property type="entry name" value="ABC_TM1"/>
    <property type="match status" value="1"/>
</dbReference>
<name>A0ABS2R783_9BACI</name>
<dbReference type="CDD" id="cd06261">
    <property type="entry name" value="TM_PBP2"/>
    <property type="match status" value="1"/>
</dbReference>
<dbReference type="InterPro" id="IPR035906">
    <property type="entry name" value="MetI-like_sf"/>
</dbReference>
<feature type="transmembrane region" description="Helical" evidence="7">
    <location>
        <begin position="97"/>
        <end position="120"/>
    </location>
</feature>
<evidence type="ECO:0000256" key="6">
    <source>
        <dbReference type="ARBA" id="ARBA00023136"/>
    </source>
</evidence>
<feature type="transmembrane region" description="Helical" evidence="7">
    <location>
        <begin position="207"/>
        <end position="233"/>
    </location>
</feature>
<dbReference type="Proteomes" id="UP000823485">
    <property type="component" value="Unassembled WGS sequence"/>
</dbReference>
<evidence type="ECO:0000256" key="4">
    <source>
        <dbReference type="ARBA" id="ARBA00022692"/>
    </source>
</evidence>
<evidence type="ECO:0000256" key="5">
    <source>
        <dbReference type="ARBA" id="ARBA00022989"/>
    </source>
</evidence>
<dbReference type="Gene3D" id="1.10.3720.10">
    <property type="entry name" value="MetI-like"/>
    <property type="match status" value="1"/>
</dbReference>
<comment type="subcellular location">
    <subcellularLocation>
        <location evidence="7">Cell membrane</location>
        <topology evidence="7">Multi-pass membrane protein</topology>
    </subcellularLocation>
    <subcellularLocation>
        <location evidence="1">Membrane</location>
        <topology evidence="1">Multi-pass membrane protein</topology>
    </subcellularLocation>
</comment>
<keyword evidence="2 7" id="KW-0813">Transport</keyword>
<evidence type="ECO:0000256" key="3">
    <source>
        <dbReference type="ARBA" id="ARBA00022475"/>
    </source>
</evidence>
<feature type="transmembrane region" description="Helical" evidence="7">
    <location>
        <begin position="253"/>
        <end position="271"/>
    </location>
</feature>
<dbReference type="PANTHER" id="PTHR47737">
    <property type="entry name" value="GLYCINE BETAINE/PROLINE BETAINE TRANSPORT SYSTEM PERMEASE PROTEIN PROW"/>
    <property type="match status" value="1"/>
</dbReference>